<dbReference type="InterPro" id="IPR052242">
    <property type="entry name" value="Mito_3-hydroxyacyl-CoA_DH"/>
</dbReference>
<evidence type="ECO:0000256" key="6">
    <source>
        <dbReference type="ARBA" id="ARBA00049556"/>
    </source>
</evidence>
<keyword evidence="2" id="KW-0276">Fatty acid metabolism</keyword>
<dbReference type="EC" id="1.1.1.157" evidence="10"/>
<dbReference type="InterPro" id="IPR022694">
    <property type="entry name" value="3-OHacyl-CoA_DH"/>
</dbReference>
<dbReference type="GO" id="GO:0003857">
    <property type="term" value="F:(3S)-3-hydroxyacyl-CoA dehydrogenase (NAD+) activity"/>
    <property type="evidence" value="ECO:0007669"/>
    <property type="project" value="UniProtKB-EC"/>
</dbReference>
<dbReference type="OrthoDB" id="51300at2157"/>
<evidence type="ECO:0000259" key="9">
    <source>
        <dbReference type="Pfam" id="PF02737"/>
    </source>
</evidence>
<comment type="pathway">
    <text evidence="1">Lipid metabolism; fatty acid beta-oxidation.</text>
</comment>
<dbReference type="SUPFAM" id="SSF51735">
    <property type="entry name" value="NAD(P)-binding Rossmann-fold domains"/>
    <property type="match status" value="1"/>
</dbReference>
<feature type="domain" description="3-hydroxyacyl-CoA dehydrogenase C-terminal" evidence="8">
    <location>
        <begin position="213"/>
        <end position="311"/>
    </location>
</feature>
<proteinExistence type="predicted"/>
<dbReference type="InterPro" id="IPR006176">
    <property type="entry name" value="3-OHacyl-CoA_DH_NAD-bd"/>
</dbReference>
<dbReference type="SUPFAM" id="SSF48179">
    <property type="entry name" value="6-phosphogluconate dehydrogenase C-terminal domain-like"/>
    <property type="match status" value="1"/>
</dbReference>
<organism evidence="10 11">
    <name type="scientific">Methanobrevibacter woesei</name>
    <dbReference type="NCBI Taxonomy" id="190976"/>
    <lineage>
        <taxon>Archaea</taxon>
        <taxon>Methanobacteriati</taxon>
        <taxon>Methanobacteriota</taxon>
        <taxon>Methanomada group</taxon>
        <taxon>Methanobacteria</taxon>
        <taxon>Methanobacteriales</taxon>
        <taxon>Methanobacteriaceae</taxon>
        <taxon>Methanobrevibacter</taxon>
    </lineage>
</organism>
<dbReference type="InterPro" id="IPR008927">
    <property type="entry name" value="6-PGluconate_DH-like_C_sf"/>
</dbReference>
<dbReference type="InterPro" id="IPR013328">
    <property type="entry name" value="6PGD_dom2"/>
</dbReference>
<dbReference type="NCBIfam" id="NF006143">
    <property type="entry name" value="PRK08293.1"/>
    <property type="match status" value="1"/>
</dbReference>
<keyword evidence="5" id="KW-0443">Lipid metabolism</keyword>
<keyword evidence="3 10" id="KW-0560">Oxidoreductase</keyword>
<evidence type="ECO:0000256" key="5">
    <source>
        <dbReference type="ARBA" id="ARBA00023098"/>
    </source>
</evidence>
<keyword evidence="11" id="KW-1185">Reference proteome</keyword>
<dbReference type="PIRSF" id="PIRSF000105">
    <property type="entry name" value="HCDH"/>
    <property type="match status" value="1"/>
</dbReference>
<evidence type="ECO:0000256" key="3">
    <source>
        <dbReference type="ARBA" id="ARBA00023002"/>
    </source>
</evidence>
<evidence type="ECO:0000313" key="11">
    <source>
        <dbReference type="Proteomes" id="UP000245577"/>
    </source>
</evidence>
<dbReference type="GO" id="GO:0006635">
    <property type="term" value="P:fatty acid beta-oxidation"/>
    <property type="evidence" value="ECO:0007669"/>
    <property type="project" value="TreeGrafter"/>
</dbReference>
<dbReference type="PANTHER" id="PTHR43561">
    <property type="match status" value="1"/>
</dbReference>
<comment type="catalytic activity">
    <reaction evidence="6">
        <text>a (3S)-3-hydroxyacyl-CoA + NAD(+) = a 3-oxoacyl-CoA + NADH + H(+)</text>
        <dbReference type="Rhea" id="RHEA:22432"/>
        <dbReference type="ChEBI" id="CHEBI:15378"/>
        <dbReference type="ChEBI" id="CHEBI:57318"/>
        <dbReference type="ChEBI" id="CHEBI:57540"/>
        <dbReference type="ChEBI" id="CHEBI:57945"/>
        <dbReference type="ChEBI" id="CHEBI:90726"/>
        <dbReference type="EC" id="1.1.1.35"/>
    </reaction>
</comment>
<evidence type="ECO:0000256" key="7">
    <source>
        <dbReference type="PIRSR" id="PIRSR000105-1"/>
    </source>
</evidence>
<dbReference type="AlphaFoldDB" id="A0A2U1S8W4"/>
<dbReference type="Gene3D" id="3.40.50.720">
    <property type="entry name" value="NAD(P)-binding Rossmann-like Domain"/>
    <property type="match status" value="1"/>
</dbReference>
<dbReference type="InterPro" id="IPR006108">
    <property type="entry name" value="3HC_DH_C"/>
</dbReference>
<feature type="site" description="Important for catalytic activity" evidence="7">
    <location>
        <position position="166"/>
    </location>
</feature>
<comment type="caution">
    <text evidence="10">The sequence shown here is derived from an EMBL/GenBank/DDBJ whole genome shotgun (WGS) entry which is preliminary data.</text>
</comment>
<dbReference type="EMBL" id="MZGU01000003">
    <property type="protein sequence ID" value="PWB86700.1"/>
    <property type="molecule type" value="Genomic_DNA"/>
</dbReference>
<dbReference type="Pfam" id="PF00725">
    <property type="entry name" value="3HCDH"/>
    <property type="match status" value="1"/>
</dbReference>
<accession>A0A2U1S8W4</accession>
<sequence>MSIKKVVVAGGGVLGSQIALQSAYCGFDTTIWLRSEGSIERTEAKLEKFKNAYLEDLEAMKTDESAYCRGLIKKEDISDEKIEELKEQVINAYESITLTTSYEEAAKDADLIIEAIAEIPEEKIAFYQELAKYMPEKTILVTNSSTLLPSTFAEYTGRPEKYLCLHFANSIWKNNTAEVMGHAGTEQKYFDEVVKFAEDINMIPLEVKKEQPGYILNSLLVPFLEAATHLWANEVADPETIDKTWMLATGAPAGPFHIIDIVGLTTLYNIASMAPEAKDPDSIQAKKLKLIKEKIDKGELGISAGKGFYEY</sequence>
<protein>
    <submittedName>
        <fullName evidence="10">Putative 3-hydroxybutyryl-CoA dehydrogenase</fullName>
        <ecNumber evidence="10">1.1.1.157</ecNumber>
    </submittedName>
</protein>
<dbReference type="PANTHER" id="PTHR43561:SF3">
    <property type="entry name" value="HYDROXYACYL-COENZYME A DEHYDROGENASE, MITOCHONDRIAL"/>
    <property type="match status" value="1"/>
</dbReference>
<evidence type="ECO:0000256" key="4">
    <source>
        <dbReference type="ARBA" id="ARBA00023027"/>
    </source>
</evidence>
<dbReference type="GO" id="GO:0070403">
    <property type="term" value="F:NAD+ binding"/>
    <property type="evidence" value="ECO:0007669"/>
    <property type="project" value="InterPro"/>
</dbReference>
<evidence type="ECO:0000313" key="10">
    <source>
        <dbReference type="EMBL" id="PWB86700.1"/>
    </source>
</evidence>
<name>A0A2U1S8W4_9EURY</name>
<evidence type="ECO:0000259" key="8">
    <source>
        <dbReference type="Pfam" id="PF00725"/>
    </source>
</evidence>
<gene>
    <name evidence="10" type="primary">mmgB</name>
    <name evidence="10" type="ORF">MBBWO_04140</name>
</gene>
<dbReference type="Gene3D" id="1.10.1040.10">
    <property type="entry name" value="N-(1-d-carboxylethyl)-l-norvaline Dehydrogenase, domain 2"/>
    <property type="match status" value="1"/>
</dbReference>
<evidence type="ECO:0000256" key="1">
    <source>
        <dbReference type="ARBA" id="ARBA00005005"/>
    </source>
</evidence>
<dbReference type="GO" id="GO:0008691">
    <property type="term" value="F:3-hydroxybutyryl-CoA dehydrogenase activity"/>
    <property type="evidence" value="ECO:0007669"/>
    <property type="project" value="UniProtKB-EC"/>
</dbReference>
<dbReference type="RefSeq" id="WP_116669230.1">
    <property type="nucleotide sequence ID" value="NZ_MZGU01000003.1"/>
</dbReference>
<keyword evidence="4" id="KW-0520">NAD</keyword>
<dbReference type="Pfam" id="PF02737">
    <property type="entry name" value="3HCDH_N"/>
    <property type="match status" value="1"/>
</dbReference>
<dbReference type="Proteomes" id="UP000245577">
    <property type="component" value="Unassembled WGS sequence"/>
</dbReference>
<evidence type="ECO:0000256" key="2">
    <source>
        <dbReference type="ARBA" id="ARBA00022832"/>
    </source>
</evidence>
<feature type="domain" description="3-hydroxyacyl-CoA dehydrogenase NAD binding" evidence="9">
    <location>
        <begin position="5"/>
        <end position="208"/>
    </location>
</feature>
<reference evidence="10 11" key="1">
    <citation type="submission" date="2017-03" db="EMBL/GenBank/DDBJ databases">
        <title>Genome sequence of Methanobrevibacter wosei.</title>
        <authorList>
            <person name="Poehlein A."/>
            <person name="Seedorf H."/>
            <person name="Daniel R."/>
        </authorList>
    </citation>
    <scope>NUCLEOTIDE SEQUENCE [LARGE SCALE GENOMIC DNA]</scope>
    <source>
        <strain evidence="10 11">DSM 11979</strain>
    </source>
</reference>
<dbReference type="InterPro" id="IPR036291">
    <property type="entry name" value="NAD(P)-bd_dom_sf"/>
</dbReference>